<dbReference type="PANTHER" id="PTHR21659:SF42">
    <property type="entry name" value="UPF0057 MEMBRANE PROTEIN ZK632.10-RELATED"/>
    <property type="match status" value="1"/>
</dbReference>
<evidence type="ECO:0000256" key="2">
    <source>
        <dbReference type="ARBA" id="ARBA00009530"/>
    </source>
</evidence>
<dbReference type="AlphaFoldDB" id="A0A4U0X4Q8"/>
<accession>A0A4U0X4Q8</accession>
<comment type="caution">
    <text evidence="8">The sequence shown here is derived from an EMBL/GenBank/DDBJ whole genome shotgun (WGS) entry which is preliminary data.</text>
</comment>
<evidence type="ECO:0000256" key="3">
    <source>
        <dbReference type="ARBA" id="ARBA00022692"/>
    </source>
</evidence>
<sequence length="367" mass="41959">MPFTGSDIIKIILAIFLPPVGVFLERGCGADLLINILLTCLGYIPGIIHALYVNSDHLAPDLNLLMQQQAAWVNATPTLRPELRGVSNNDERIRLASMDLVGMLPPELLAVFDADEGSFAASSAAYETARRQVLELAGEDAFDQSLRLKRTLDEEERLAEYYLRNHNHLASVPDDLREPLQRASSRILRCEYHLYMLNSNTPLKYNPFLSHWVEIVRGWDRKVGELQGQHSLNTELLFPLRTRRDFVVLILQGIPFKLINDRLSDQSLSADEASGFVRTYIQHSLRDTERRSKNVPTDDETTTADTPYTDPDSQTRALKLLVLFVKNLIRKSIVAPEQIYYEIQEICVRYIWVKEVRDFRNFMETGV</sequence>
<evidence type="ECO:0000256" key="4">
    <source>
        <dbReference type="ARBA" id="ARBA00022989"/>
    </source>
</evidence>
<evidence type="ECO:0000313" key="8">
    <source>
        <dbReference type="EMBL" id="TKA70677.1"/>
    </source>
</evidence>
<evidence type="ECO:0000256" key="5">
    <source>
        <dbReference type="ARBA" id="ARBA00023136"/>
    </source>
</evidence>
<comment type="subcellular location">
    <subcellularLocation>
        <location evidence="1">Membrane</location>
    </subcellularLocation>
</comment>
<name>A0A4U0X4Q8_9PEZI</name>
<dbReference type="InterPro" id="IPR019312">
    <property type="entry name" value="CNOT11"/>
</dbReference>
<feature type="transmembrane region" description="Helical" evidence="7">
    <location>
        <begin position="32"/>
        <end position="52"/>
    </location>
</feature>
<dbReference type="GO" id="GO:0016020">
    <property type="term" value="C:membrane"/>
    <property type="evidence" value="ECO:0007669"/>
    <property type="project" value="UniProtKB-SubCell"/>
</dbReference>
<dbReference type="InterPro" id="IPR000612">
    <property type="entry name" value="PMP3"/>
</dbReference>
<reference evidence="8 9" key="1">
    <citation type="submission" date="2017-03" db="EMBL/GenBank/DDBJ databases">
        <title>Genomes of endolithic fungi from Antarctica.</title>
        <authorList>
            <person name="Coleine C."/>
            <person name="Masonjones S."/>
            <person name="Stajich J.E."/>
        </authorList>
    </citation>
    <scope>NUCLEOTIDE SEQUENCE [LARGE SCALE GENOMIC DNA]</scope>
    <source>
        <strain evidence="8 9">CCFEE 5187</strain>
    </source>
</reference>
<dbReference type="PROSITE" id="PS01309">
    <property type="entry name" value="UPF0057"/>
    <property type="match status" value="1"/>
</dbReference>
<evidence type="ECO:0000313" key="9">
    <source>
        <dbReference type="Proteomes" id="UP000308768"/>
    </source>
</evidence>
<feature type="region of interest" description="Disordered" evidence="6">
    <location>
        <begin position="287"/>
        <end position="310"/>
    </location>
</feature>
<dbReference type="Pfam" id="PF01679">
    <property type="entry name" value="Pmp3"/>
    <property type="match status" value="1"/>
</dbReference>
<dbReference type="STRING" id="331657.A0A4U0X4Q8"/>
<feature type="transmembrane region" description="Helical" evidence="7">
    <location>
        <begin position="6"/>
        <end position="25"/>
    </location>
</feature>
<dbReference type="GO" id="GO:0030014">
    <property type="term" value="C:CCR4-NOT complex"/>
    <property type="evidence" value="ECO:0007669"/>
    <property type="project" value="InterPro"/>
</dbReference>
<comment type="similarity">
    <text evidence="2">Belongs to the UPF0057 (PMP3) family.</text>
</comment>
<dbReference type="Proteomes" id="UP000308768">
    <property type="component" value="Unassembled WGS sequence"/>
</dbReference>
<evidence type="ECO:0000256" key="7">
    <source>
        <dbReference type="SAM" id="Phobius"/>
    </source>
</evidence>
<evidence type="ECO:0000256" key="1">
    <source>
        <dbReference type="ARBA" id="ARBA00004370"/>
    </source>
</evidence>
<keyword evidence="5 7" id="KW-0472">Membrane</keyword>
<keyword evidence="3 7" id="KW-0812">Transmembrane</keyword>
<dbReference type="Pfam" id="PF10155">
    <property type="entry name" value="CNOT11"/>
    <property type="match status" value="1"/>
</dbReference>
<keyword evidence="4 7" id="KW-1133">Transmembrane helix</keyword>
<dbReference type="OrthoDB" id="2802411at2759"/>
<proteinExistence type="inferred from homology"/>
<dbReference type="PANTHER" id="PTHR21659">
    <property type="entry name" value="HYDROPHOBIC PROTEIN RCI2 LOW TEMPERATURE AND SALT RESPONSIVE PROTEIN LTI6 -RELATED"/>
    <property type="match status" value="1"/>
</dbReference>
<gene>
    <name evidence="8" type="ORF">B0A49_04381</name>
</gene>
<protein>
    <submittedName>
        <fullName evidence="8">Uncharacterized protein</fullName>
    </submittedName>
</protein>
<dbReference type="EMBL" id="NAJN01000625">
    <property type="protein sequence ID" value="TKA70677.1"/>
    <property type="molecule type" value="Genomic_DNA"/>
</dbReference>
<evidence type="ECO:0000256" key="6">
    <source>
        <dbReference type="SAM" id="MobiDB-lite"/>
    </source>
</evidence>
<organism evidence="8 9">
    <name type="scientific">Cryomyces minteri</name>
    <dbReference type="NCBI Taxonomy" id="331657"/>
    <lineage>
        <taxon>Eukaryota</taxon>
        <taxon>Fungi</taxon>
        <taxon>Dikarya</taxon>
        <taxon>Ascomycota</taxon>
        <taxon>Pezizomycotina</taxon>
        <taxon>Dothideomycetes</taxon>
        <taxon>Dothideomycetes incertae sedis</taxon>
        <taxon>Cryomyces</taxon>
    </lineage>
</organism>
<keyword evidence="9" id="KW-1185">Reference proteome</keyword>